<feature type="compositionally biased region" description="Polar residues" evidence="1">
    <location>
        <begin position="11"/>
        <end position="34"/>
    </location>
</feature>
<accession>A0AAV4A737</accession>
<evidence type="ECO:0000256" key="1">
    <source>
        <dbReference type="SAM" id="MobiDB-lite"/>
    </source>
</evidence>
<sequence length="439" mass="49826">MEKTDQACAITRSNKANTNKRSEKQNTPITSKQNRTVEECAGTVEEFIHTLNQNLAQPKEKRAWLEKSPTTLPKQKNTTTKFFLVDGNSSSSNLLSGDTSEKLGLIKYLNQVNGPTDLYSGFGKIKDLKIKLHIDDQVPPKAQAHRHIPYHTRKDVEREIKRLEEADIIESVEGPTPWVSPIVIVPKKTGGVRLSVDMREANKAIKRERHPMPTIDDMIHVLNGAKFFSRIDLQQAFHQLELDQDSRFITTFSTHIGLRRFKRLMFGVNAAPEMFQQALGSILHDIEGVTHYIDDIIVHGKTKSEHDASLKKTLDRLQEKGAKLNKEKCIFGVQQLSFLGHTFGRNGISPEPQKVKAIANIAPPTSVSELRSFLGMTQFVSRYIEGYATITEPLRTLTRKSETWKWGKSREMRLQNSSANSQTEESWPTSTLARQQRSW</sequence>
<protein>
    <submittedName>
        <fullName evidence="3">Zinc knuckle domain containing protein</fullName>
    </submittedName>
</protein>
<dbReference type="InterPro" id="IPR043128">
    <property type="entry name" value="Rev_trsase/Diguanyl_cyclase"/>
</dbReference>
<dbReference type="EMBL" id="BLXT01003598">
    <property type="protein sequence ID" value="GFO02538.1"/>
    <property type="molecule type" value="Genomic_DNA"/>
</dbReference>
<gene>
    <name evidence="3" type="ORF">PoB_002904300</name>
</gene>
<dbReference type="InterPro" id="IPR000477">
    <property type="entry name" value="RT_dom"/>
</dbReference>
<dbReference type="InterPro" id="IPR050951">
    <property type="entry name" value="Retrovirus_Pol_polyprotein"/>
</dbReference>
<dbReference type="PANTHER" id="PTHR37984:SF11">
    <property type="entry name" value="INTEGRASE CATALYTIC DOMAIN-CONTAINING PROTEIN"/>
    <property type="match status" value="1"/>
</dbReference>
<reference evidence="3 4" key="1">
    <citation type="journal article" date="2021" name="Elife">
        <title>Chloroplast acquisition without the gene transfer in kleptoplastic sea slugs, Plakobranchus ocellatus.</title>
        <authorList>
            <person name="Maeda T."/>
            <person name="Takahashi S."/>
            <person name="Yoshida T."/>
            <person name="Shimamura S."/>
            <person name="Takaki Y."/>
            <person name="Nagai Y."/>
            <person name="Toyoda A."/>
            <person name="Suzuki Y."/>
            <person name="Arimoto A."/>
            <person name="Ishii H."/>
            <person name="Satoh N."/>
            <person name="Nishiyama T."/>
            <person name="Hasebe M."/>
            <person name="Maruyama T."/>
            <person name="Minagawa J."/>
            <person name="Obokata J."/>
            <person name="Shigenobu S."/>
        </authorList>
    </citation>
    <scope>NUCLEOTIDE SEQUENCE [LARGE SCALE GENOMIC DNA]</scope>
</reference>
<dbReference type="SUPFAM" id="SSF56672">
    <property type="entry name" value="DNA/RNA polymerases"/>
    <property type="match status" value="1"/>
</dbReference>
<dbReference type="Gene3D" id="3.30.70.270">
    <property type="match status" value="2"/>
</dbReference>
<keyword evidence="4" id="KW-1185">Reference proteome</keyword>
<dbReference type="AlphaFoldDB" id="A0AAV4A737"/>
<feature type="region of interest" description="Disordered" evidence="1">
    <location>
        <begin position="410"/>
        <end position="439"/>
    </location>
</feature>
<dbReference type="PANTHER" id="PTHR37984">
    <property type="entry name" value="PROTEIN CBG26694"/>
    <property type="match status" value="1"/>
</dbReference>
<feature type="compositionally biased region" description="Polar residues" evidence="1">
    <location>
        <begin position="414"/>
        <end position="439"/>
    </location>
</feature>
<evidence type="ECO:0000313" key="3">
    <source>
        <dbReference type="EMBL" id="GFO02538.1"/>
    </source>
</evidence>
<evidence type="ECO:0000259" key="2">
    <source>
        <dbReference type="PROSITE" id="PS50878"/>
    </source>
</evidence>
<dbReference type="PROSITE" id="PS50878">
    <property type="entry name" value="RT_POL"/>
    <property type="match status" value="1"/>
</dbReference>
<dbReference type="InterPro" id="IPR043502">
    <property type="entry name" value="DNA/RNA_pol_sf"/>
</dbReference>
<dbReference type="Gene3D" id="3.10.10.10">
    <property type="entry name" value="HIV Type 1 Reverse Transcriptase, subunit A, domain 1"/>
    <property type="match status" value="1"/>
</dbReference>
<proteinExistence type="predicted"/>
<organism evidence="3 4">
    <name type="scientific">Plakobranchus ocellatus</name>
    <dbReference type="NCBI Taxonomy" id="259542"/>
    <lineage>
        <taxon>Eukaryota</taxon>
        <taxon>Metazoa</taxon>
        <taxon>Spiralia</taxon>
        <taxon>Lophotrochozoa</taxon>
        <taxon>Mollusca</taxon>
        <taxon>Gastropoda</taxon>
        <taxon>Heterobranchia</taxon>
        <taxon>Euthyneura</taxon>
        <taxon>Panpulmonata</taxon>
        <taxon>Sacoglossa</taxon>
        <taxon>Placobranchoidea</taxon>
        <taxon>Plakobranchidae</taxon>
        <taxon>Plakobranchus</taxon>
    </lineage>
</organism>
<dbReference type="Pfam" id="PF00078">
    <property type="entry name" value="RVT_1"/>
    <property type="match status" value="1"/>
</dbReference>
<name>A0AAV4A737_9GAST</name>
<feature type="region of interest" description="Disordered" evidence="1">
    <location>
        <begin position="1"/>
        <end position="34"/>
    </location>
</feature>
<dbReference type="Proteomes" id="UP000735302">
    <property type="component" value="Unassembled WGS sequence"/>
</dbReference>
<dbReference type="CDD" id="cd01647">
    <property type="entry name" value="RT_LTR"/>
    <property type="match status" value="1"/>
</dbReference>
<evidence type="ECO:0000313" key="4">
    <source>
        <dbReference type="Proteomes" id="UP000735302"/>
    </source>
</evidence>
<feature type="domain" description="Reverse transcriptase" evidence="2">
    <location>
        <begin position="166"/>
        <end position="343"/>
    </location>
</feature>
<comment type="caution">
    <text evidence="3">The sequence shown here is derived from an EMBL/GenBank/DDBJ whole genome shotgun (WGS) entry which is preliminary data.</text>
</comment>